<reference evidence="3 4" key="1">
    <citation type="submission" date="2016-10" db="EMBL/GenBank/DDBJ databases">
        <authorList>
            <person name="de Groot N.N."/>
        </authorList>
    </citation>
    <scope>NUCLEOTIDE SEQUENCE [LARGE SCALE GENOMIC DNA]</scope>
    <source>
        <strain evidence="3 4">DSM 2784</strain>
    </source>
</reference>
<dbReference type="Proteomes" id="UP000199208">
    <property type="component" value="Unassembled WGS sequence"/>
</dbReference>
<evidence type="ECO:0000313" key="4">
    <source>
        <dbReference type="Proteomes" id="UP000199208"/>
    </source>
</evidence>
<dbReference type="InterPro" id="IPR012675">
    <property type="entry name" value="Beta-grasp_dom_sf"/>
</dbReference>
<dbReference type="RefSeq" id="WP_092589884.1">
    <property type="nucleotide sequence ID" value="NZ_FMWL01000004.1"/>
</dbReference>
<dbReference type="OrthoDB" id="9810588at2"/>
<evidence type="ECO:0000313" key="3">
    <source>
        <dbReference type="EMBL" id="SCZ78120.1"/>
    </source>
</evidence>
<dbReference type="InterPro" id="IPR001041">
    <property type="entry name" value="2Fe-2S_ferredoxin-type"/>
</dbReference>
<dbReference type="InterPro" id="IPR043129">
    <property type="entry name" value="ATPase_NBD"/>
</dbReference>
<evidence type="ECO:0000259" key="2">
    <source>
        <dbReference type="PROSITE" id="PS51085"/>
    </source>
</evidence>
<dbReference type="GO" id="GO:0051536">
    <property type="term" value="F:iron-sulfur cluster binding"/>
    <property type="evidence" value="ECO:0007669"/>
    <property type="project" value="InterPro"/>
</dbReference>
<protein>
    <recommendedName>
        <fullName evidence="2">2Fe-2S ferredoxin-type domain-containing protein</fullName>
    </recommendedName>
</protein>
<feature type="compositionally biased region" description="Polar residues" evidence="1">
    <location>
        <begin position="58"/>
        <end position="80"/>
    </location>
</feature>
<dbReference type="InterPro" id="IPR052911">
    <property type="entry name" value="Corrinoid_activation_enz"/>
</dbReference>
<sequence>MTPKYRLVINDITGRHEFYVGAGLTLMDAVIKQGYKVDSVCGGNKTCGKCRAILKGGQSPTETMTDPQTSGWGLSPTNIPGPTPEELALLRKHNAPADERLMCFIPMDRDMEITLPHQSAQAQIMIAGLKTENTERDPWVKKARIEVDPSTLTDQRGFAEALMAAVPGTTGISLNALIKTAALLTGKSQTLEVVTLDQEIVDVNTPVQTLTEESQLNHPPGSDPTGHTAGHPTGHPTGQPISRPVGPFGAAIDIGTTTLAAYLYDYGTDEITATASALNPQAVRGKDVMTRLHYAASNKDGATELSRRLIAELNTMLHSLASQAGIDRADLLHVVTTGNTTMQQLLLGVNCGLMGISPFLPMVTHTLTTPAAHLGLSIHPDGRLTVLPSKAAFVGADTLSAVYAAGLHQQPEDKVQLLIDIGTNGEIVLSGRGRMLCCATAAGPAFEGGSISCGMGGVSGAIDKVDFSWPCGYTTIGGVAPKGLCGSGLIDFCAELLREGKLSRPGRLLERDENDRYFLDEAAGIFLSQKDVRELQLAKGAIHAAVEILMGMLGIGPEEIDQVDLAGGFGSFLNLESAEEIKLLPKGLMSRARVVGNAAGMGAVAALRSKEALKAIEAIKEKMEYVELSGLGDFQQAFIMKLGF</sequence>
<feature type="region of interest" description="Disordered" evidence="1">
    <location>
        <begin position="211"/>
        <end position="245"/>
    </location>
</feature>
<dbReference type="Gene3D" id="3.30.420.480">
    <property type="entry name" value="Domain of unknown function (DUF4445)"/>
    <property type="match status" value="1"/>
</dbReference>
<dbReference type="SUPFAM" id="SSF54292">
    <property type="entry name" value="2Fe-2S ferredoxin-like"/>
    <property type="match status" value="1"/>
</dbReference>
<feature type="domain" description="2Fe-2S ferredoxin-type" evidence="2">
    <location>
        <begin position="3"/>
        <end position="119"/>
    </location>
</feature>
<dbReference type="Gene3D" id="3.10.20.30">
    <property type="match status" value="1"/>
</dbReference>
<gene>
    <name evidence="3" type="ORF">SAMN03080599_01079</name>
</gene>
<dbReference type="STRING" id="1120920.SAMN03080599_01079"/>
<feature type="region of interest" description="Disordered" evidence="1">
    <location>
        <begin position="57"/>
        <end position="81"/>
    </location>
</feature>
<dbReference type="InterPro" id="IPR036010">
    <property type="entry name" value="2Fe-2S_ferredoxin-like_sf"/>
</dbReference>
<dbReference type="PANTHER" id="PTHR42895:SF1">
    <property type="entry name" value="IRON-SULFUR CLUSTER PROTEIN"/>
    <property type="match status" value="1"/>
</dbReference>
<dbReference type="PANTHER" id="PTHR42895">
    <property type="entry name" value="IRON-SULFUR CLUSTER-BINDING PROTEIN-RELATED"/>
    <property type="match status" value="1"/>
</dbReference>
<organism evidence="3 4">
    <name type="scientific">Acidaminobacter hydrogenoformans DSM 2784</name>
    <dbReference type="NCBI Taxonomy" id="1120920"/>
    <lineage>
        <taxon>Bacteria</taxon>
        <taxon>Bacillati</taxon>
        <taxon>Bacillota</taxon>
        <taxon>Clostridia</taxon>
        <taxon>Peptostreptococcales</taxon>
        <taxon>Acidaminobacteraceae</taxon>
        <taxon>Acidaminobacter</taxon>
    </lineage>
</organism>
<dbReference type="InterPro" id="IPR042259">
    <property type="entry name" value="Raco-like_middle_sf"/>
</dbReference>
<proteinExistence type="predicted"/>
<dbReference type="Pfam" id="PF14574">
    <property type="entry name" value="RACo_C_ter"/>
    <property type="match status" value="1"/>
</dbReference>
<dbReference type="InterPro" id="IPR041414">
    <property type="entry name" value="Raco-like_middle"/>
</dbReference>
<dbReference type="InterPro" id="IPR027980">
    <property type="entry name" value="RACo_C"/>
</dbReference>
<evidence type="ECO:0000256" key="1">
    <source>
        <dbReference type="SAM" id="MobiDB-lite"/>
    </source>
</evidence>
<dbReference type="EMBL" id="FMWL01000004">
    <property type="protein sequence ID" value="SCZ78120.1"/>
    <property type="molecule type" value="Genomic_DNA"/>
</dbReference>
<keyword evidence="4" id="KW-1185">Reference proteome</keyword>
<dbReference type="PROSITE" id="PS51085">
    <property type="entry name" value="2FE2S_FER_2"/>
    <property type="match status" value="1"/>
</dbReference>
<name>A0A1G5RWL0_9FIRM</name>
<dbReference type="AlphaFoldDB" id="A0A1G5RWL0"/>
<dbReference type="SUPFAM" id="SSF53067">
    <property type="entry name" value="Actin-like ATPase domain"/>
    <property type="match status" value="1"/>
</dbReference>
<accession>A0A1G5RWL0</accession>
<dbReference type="Pfam" id="PF17651">
    <property type="entry name" value="Raco_middle"/>
    <property type="match status" value="1"/>
</dbReference>